<evidence type="ECO:0000313" key="1">
    <source>
        <dbReference type="EMBL" id="MBM7657956.1"/>
    </source>
</evidence>
<protein>
    <submittedName>
        <fullName evidence="1">Membrane protein</fullName>
    </submittedName>
</protein>
<gene>
    <name evidence="1" type="ORF">JOC27_001407</name>
</gene>
<comment type="caution">
    <text evidence="1">The sequence shown here is derived from an EMBL/GenBank/DDBJ whole genome shotgun (WGS) entry which is preliminary data.</text>
</comment>
<organism evidence="1 2">
    <name type="scientific">Sporolactobacillus spathodeae</name>
    <dbReference type="NCBI Taxonomy" id="1465502"/>
    <lineage>
        <taxon>Bacteria</taxon>
        <taxon>Bacillati</taxon>
        <taxon>Bacillota</taxon>
        <taxon>Bacilli</taxon>
        <taxon>Bacillales</taxon>
        <taxon>Sporolactobacillaceae</taxon>
        <taxon>Sporolactobacillus</taxon>
    </lineage>
</organism>
<dbReference type="SUPFAM" id="SSF55961">
    <property type="entry name" value="Bet v1-like"/>
    <property type="match status" value="1"/>
</dbReference>
<dbReference type="Gene3D" id="3.30.530.20">
    <property type="match status" value="1"/>
</dbReference>
<dbReference type="Pfam" id="PF10604">
    <property type="entry name" value="Polyketide_cyc2"/>
    <property type="match status" value="1"/>
</dbReference>
<evidence type="ECO:0000313" key="2">
    <source>
        <dbReference type="Proteomes" id="UP000823201"/>
    </source>
</evidence>
<dbReference type="Proteomes" id="UP000823201">
    <property type="component" value="Unassembled WGS sequence"/>
</dbReference>
<dbReference type="RefSeq" id="WP_205006341.1">
    <property type="nucleotide sequence ID" value="NZ_CBCRXA010000010.1"/>
</dbReference>
<reference evidence="1 2" key="1">
    <citation type="submission" date="2021-01" db="EMBL/GenBank/DDBJ databases">
        <title>Genomic Encyclopedia of Type Strains, Phase IV (KMG-IV): sequencing the most valuable type-strain genomes for metagenomic binning, comparative biology and taxonomic classification.</title>
        <authorList>
            <person name="Goeker M."/>
        </authorList>
    </citation>
    <scope>NUCLEOTIDE SEQUENCE [LARGE SCALE GENOMIC DNA]</scope>
    <source>
        <strain evidence="1 2">DSM 100968</strain>
    </source>
</reference>
<dbReference type="EMBL" id="JAFBEV010000010">
    <property type="protein sequence ID" value="MBM7657956.1"/>
    <property type="molecule type" value="Genomic_DNA"/>
</dbReference>
<dbReference type="InterPro" id="IPR019587">
    <property type="entry name" value="Polyketide_cyclase/dehydratase"/>
</dbReference>
<sequence length="143" mass="16027">MAFAEYSVLIRKPVHDVYEFILNGENNKLWRPSVTAVSKVTAGEIRVGTQFSQMMKGPFGKSISGDYEIISSDLDKAIAFKVISGPARPTGNYVLEENGEETKVTFTLSYTPTGFAKLMDPMINKQMQQETAMLINIKNYFEN</sequence>
<accession>A0ABS2Q8M0</accession>
<dbReference type="InterPro" id="IPR023393">
    <property type="entry name" value="START-like_dom_sf"/>
</dbReference>
<name>A0ABS2Q8M0_9BACL</name>
<proteinExistence type="predicted"/>
<keyword evidence="2" id="KW-1185">Reference proteome</keyword>